<organism evidence="1 2">
    <name type="scientific">Plakobranchus ocellatus</name>
    <dbReference type="NCBI Taxonomy" id="259542"/>
    <lineage>
        <taxon>Eukaryota</taxon>
        <taxon>Metazoa</taxon>
        <taxon>Spiralia</taxon>
        <taxon>Lophotrochozoa</taxon>
        <taxon>Mollusca</taxon>
        <taxon>Gastropoda</taxon>
        <taxon>Heterobranchia</taxon>
        <taxon>Euthyneura</taxon>
        <taxon>Panpulmonata</taxon>
        <taxon>Sacoglossa</taxon>
        <taxon>Placobranchoidea</taxon>
        <taxon>Plakobranchidae</taxon>
        <taxon>Plakobranchus</taxon>
    </lineage>
</organism>
<reference evidence="1 2" key="1">
    <citation type="journal article" date="2021" name="Elife">
        <title>Chloroplast acquisition without the gene transfer in kleptoplastic sea slugs, Plakobranchus ocellatus.</title>
        <authorList>
            <person name="Maeda T."/>
            <person name="Takahashi S."/>
            <person name="Yoshida T."/>
            <person name="Shimamura S."/>
            <person name="Takaki Y."/>
            <person name="Nagai Y."/>
            <person name="Toyoda A."/>
            <person name="Suzuki Y."/>
            <person name="Arimoto A."/>
            <person name="Ishii H."/>
            <person name="Satoh N."/>
            <person name="Nishiyama T."/>
            <person name="Hasebe M."/>
            <person name="Maruyama T."/>
            <person name="Minagawa J."/>
            <person name="Obokata J."/>
            <person name="Shigenobu S."/>
        </authorList>
    </citation>
    <scope>NUCLEOTIDE SEQUENCE [LARGE SCALE GENOMIC DNA]</scope>
</reference>
<keyword evidence="2" id="KW-1185">Reference proteome</keyword>
<feature type="non-terminal residue" evidence="1">
    <location>
        <position position="92"/>
    </location>
</feature>
<accession>A0AAV3YC31</accession>
<dbReference type="EMBL" id="BLXT01000790">
    <property type="protein sequence ID" value="GFN80057.1"/>
    <property type="molecule type" value="Genomic_DNA"/>
</dbReference>
<gene>
    <name evidence="1" type="ORF">PoB_000656300</name>
</gene>
<dbReference type="Proteomes" id="UP000735302">
    <property type="component" value="Unassembled WGS sequence"/>
</dbReference>
<evidence type="ECO:0000313" key="1">
    <source>
        <dbReference type="EMBL" id="GFN80057.1"/>
    </source>
</evidence>
<protein>
    <submittedName>
        <fullName evidence="1">Uncharacterized protein</fullName>
    </submittedName>
</protein>
<evidence type="ECO:0000313" key="2">
    <source>
        <dbReference type="Proteomes" id="UP000735302"/>
    </source>
</evidence>
<sequence>MCTLNGGDRRKEREMNIFGPASIYMESCHSIPAPSFLAVFREWENGNALKFVGLGSMPCHSPVYMTGSNNGKLVLLADEREILSHGWFRSVG</sequence>
<comment type="caution">
    <text evidence="1">The sequence shown here is derived from an EMBL/GenBank/DDBJ whole genome shotgun (WGS) entry which is preliminary data.</text>
</comment>
<dbReference type="AlphaFoldDB" id="A0AAV3YC31"/>
<name>A0AAV3YC31_9GAST</name>
<proteinExistence type="predicted"/>